<proteinExistence type="predicted"/>
<reference evidence="2" key="1">
    <citation type="submission" date="2019-08" db="EMBL/GenBank/DDBJ databases">
        <authorList>
            <person name="Kucharzyk K."/>
            <person name="Murdoch R.W."/>
            <person name="Higgins S."/>
            <person name="Loffler F."/>
        </authorList>
    </citation>
    <scope>NUCLEOTIDE SEQUENCE</scope>
</reference>
<dbReference type="AlphaFoldDB" id="A0A645GR01"/>
<name>A0A645GR01_9ZZZZ</name>
<evidence type="ECO:0000313" key="2">
    <source>
        <dbReference type="EMBL" id="MPN28319.1"/>
    </source>
</evidence>
<organism evidence="2">
    <name type="scientific">bioreactor metagenome</name>
    <dbReference type="NCBI Taxonomy" id="1076179"/>
    <lineage>
        <taxon>unclassified sequences</taxon>
        <taxon>metagenomes</taxon>
        <taxon>ecological metagenomes</taxon>
    </lineage>
</organism>
<gene>
    <name evidence="2" type="ORF">SDC9_175760</name>
</gene>
<dbReference type="EMBL" id="VSSQ01078565">
    <property type="protein sequence ID" value="MPN28319.1"/>
    <property type="molecule type" value="Genomic_DNA"/>
</dbReference>
<evidence type="ECO:0000256" key="1">
    <source>
        <dbReference type="SAM" id="MobiDB-lite"/>
    </source>
</evidence>
<comment type="caution">
    <text evidence="2">The sequence shown here is derived from an EMBL/GenBank/DDBJ whole genome shotgun (WGS) entry which is preliminary data.</text>
</comment>
<accession>A0A645GR01</accession>
<feature type="region of interest" description="Disordered" evidence="1">
    <location>
        <begin position="1"/>
        <end position="33"/>
    </location>
</feature>
<feature type="region of interest" description="Disordered" evidence="1">
    <location>
        <begin position="47"/>
        <end position="66"/>
    </location>
</feature>
<protein>
    <submittedName>
        <fullName evidence="2">Uncharacterized protein</fullName>
    </submittedName>
</protein>
<sequence length="66" mass="7331">MRRDGAHRDAAGRDEDQRLRLGEARARPFAERSAEGEHAVFRVFFRGPGRAAEGPGDPEGQFRAPL</sequence>